<dbReference type="PROSITE" id="PS50042">
    <property type="entry name" value="CNMP_BINDING_3"/>
    <property type="match status" value="1"/>
</dbReference>
<dbReference type="CDD" id="cd07346">
    <property type="entry name" value="ABC_6TM_exporters"/>
    <property type="match status" value="1"/>
</dbReference>
<dbReference type="InterPro" id="IPR036640">
    <property type="entry name" value="ABC1_TM_sf"/>
</dbReference>
<feature type="domain" description="Cyclic nucleotide-binding" evidence="6">
    <location>
        <begin position="882"/>
        <end position="985"/>
    </location>
</feature>
<keyword evidence="9" id="KW-1185">Reference proteome</keyword>
<name>A0A1I6TH79_9RHOB</name>
<dbReference type="Pfam" id="PF00027">
    <property type="entry name" value="cNMP_binding"/>
    <property type="match status" value="1"/>
</dbReference>
<dbReference type="PROSITE" id="PS50929">
    <property type="entry name" value="ABC_TM1F"/>
    <property type="match status" value="1"/>
</dbReference>
<evidence type="ECO:0000313" key="9">
    <source>
        <dbReference type="Proteomes" id="UP000199239"/>
    </source>
</evidence>
<dbReference type="InterPro" id="IPR018490">
    <property type="entry name" value="cNMP-bd_dom_sf"/>
</dbReference>
<dbReference type="Gene3D" id="2.60.120.10">
    <property type="entry name" value="Jelly Rolls"/>
    <property type="match status" value="1"/>
</dbReference>
<organism evidence="8 9">
    <name type="scientific">Sulfitobacter marinus</name>
    <dbReference type="NCBI Taxonomy" id="394264"/>
    <lineage>
        <taxon>Bacteria</taxon>
        <taxon>Pseudomonadati</taxon>
        <taxon>Pseudomonadota</taxon>
        <taxon>Alphaproteobacteria</taxon>
        <taxon>Rhodobacterales</taxon>
        <taxon>Roseobacteraceae</taxon>
        <taxon>Sulfitobacter</taxon>
    </lineage>
</organism>
<dbReference type="GO" id="GO:0005886">
    <property type="term" value="C:plasma membrane"/>
    <property type="evidence" value="ECO:0007669"/>
    <property type="project" value="UniProtKB-SubCell"/>
</dbReference>
<dbReference type="InterPro" id="IPR014710">
    <property type="entry name" value="RmlC-like_jellyroll"/>
</dbReference>
<dbReference type="InterPro" id="IPR039421">
    <property type="entry name" value="Type_1_exporter"/>
</dbReference>
<dbReference type="InterPro" id="IPR000595">
    <property type="entry name" value="cNMP-bd_dom"/>
</dbReference>
<evidence type="ECO:0000256" key="4">
    <source>
        <dbReference type="ARBA" id="ARBA00023136"/>
    </source>
</evidence>
<dbReference type="EMBL" id="FPAJ01000003">
    <property type="protein sequence ID" value="SFS88549.1"/>
    <property type="molecule type" value="Genomic_DNA"/>
</dbReference>
<evidence type="ECO:0000313" key="8">
    <source>
        <dbReference type="EMBL" id="SFS88549.1"/>
    </source>
</evidence>
<feature type="domain" description="ABC transmembrane type-1" evidence="7">
    <location>
        <begin position="18"/>
        <end position="312"/>
    </location>
</feature>
<reference evidence="9" key="1">
    <citation type="submission" date="2016-10" db="EMBL/GenBank/DDBJ databases">
        <authorList>
            <person name="Varghese N."/>
            <person name="Submissions S."/>
        </authorList>
    </citation>
    <scope>NUCLEOTIDE SEQUENCE [LARGE SCALE GENOMIC DNA]</scope>
    <source>
        <strain evidence="9">DSM 23422</strain>
    </source>
</reference>
<evidence type="ECO:0000256" key="1">
    <source>
        <dbReference type="ARBA" id="ARBA00004651"/>
    </source>
</evidence>
<comment type="subcellular location">
    <subcellularLocation>
        <location evidence="1">Cell membrane</location>
        <topology evidence="1">Multi-pass membrane protein</topology>
    </subcellularLocation>
</comment>
<dbReference type="GO" id="GO:0015421">
    <property type="term" value="F:ABC-type oligopeptide transporter activity"/>
    <property type="evidence" value="ECO:0007669"/>
    <property type="project" value="TreeGrafter"/>
</dbReference>
<evidence type="ECO:0000256" key="2">
    <source>
        <dbReference type="ARBA" id="ARBA00022692"/>
    </source>
</evidence>
<dbReference type="SUPFAM" id="SSF90123">
    <property type="entry name" value="ABC transporter transmembrane region"/>
    <property type="match status" value="1"/>
</dbReference>
<keyword evidence="2 5" id="KW-0812">Transmembrane</keyword>
<dbReference type="GO" id="GO:0005524">
    <property type="term" value="F:ATP binding"/>
    <property type="evidence" value="ECO:0007669"/>
    <property type="project" value="UniProtKB-KW"/>
</dbReference>
<keyword evidence="8" id="KW-0547">Nucleotide-binding</keyword>
<dbReference type="PANTHER" id="PTHR43394">
    <property type="entry name" value="ATP-DEPENDENT PERMEASE MDL1, MITOCHONDRIAL"/>
    <property type="match status" value="1"/>
</dbReference>
<dbReference type="STRING" id="394264.SAMN04488040_2261"/>
<dbReference type="PANTHER" id="PTHR43394:SF1">
    <property type="entry name" value="ATP-BINDING CASSETTE SUB-FAMILY B MEMBER 10, MITOCHONDRIAL"/>
    <property type="match status" value="1"/>
</dbReference>
<dbReference type="CDD" id="cd00038">
    <property type="entry name" value="CAP_ED"/>
    <property type="match status" value="1"/>
</dbReference>
<accession>A0A1I6TH79</accession>
<dbReference type="SUPFAM" id="SSF51206">
    <property type="entry name" value="cAMP-binding domain-like"/>
    <property type="match status" value="1"/>
</dbReference>
<evidence type="ECO:0000259" key="6">
    <source>
        <dbReference type="PROSITE" id="PS50042"/>
    </source>
</evidence>
<feature type="transmembrane region" description="Helical" evidence="5">
    <location>
        <begin position="156"/>
        <end position="177"/>
    </location>
</feature>
<dbReference type="AlphaFoldDB" id="A0A1I6TH79"/>
<keyword evidence="8" id="KW-0067">ATP-binding</keyword>
<dbReference type="InterPro" id="IPR027417">
    <property type="entry name" value="P-loop_NTPase"/>
</dbReference>
<dbReference type="Gene3D" id="1.20.1560.10">
    <property type="entry name" value="ABC transporter type 1, transmembrane domain"/>
    <property type="match status" value="1"/>
</dbReference>
<dbReference type="Gene3D" id="3.40.50.300">
    <property type="entry name" value="P-loop containing nucleotide triphosphate hydrolases"/>
    <property type="match status" value="2"/>
</dbReference>
<dbReference type="InterPro" id="IPR011527">
    <property type="entry name" value="ABC1_TM_dom"/>
</dbReference>
<sequence length="1032" mass="116451">MERSIFSFIWKYSSRDQILLLILTLVTFPILYVTLELPKRIINDAIGSETNAINVFGLELSQVQFLFTLCFAYLASVLVHGLMKMRLNTMKGVLSERLLRRFRYQLISRMMRFPRSYYSNTSQGELVSMVTSEAEPMGGLMGDAVAQPVFQAGQMLIILLFLFIQSPWFGLAGVALIPLQAYLIPMLQRQINLLNKARIKEVRALSSEIGETAAGITDLRTNGGWRFRLAKFTDRLGSLFKIRFQIYQKKFFMKFLNNFITQLTPFFFYAVGGYLVIVGNITVGALVAALAAYKDLSSPWKELLTYYNQTQDMAIRWEVVTERFAPNNMIPAHLFEGEPDEIPHLKGPINLNHVSVRNTDGTLLLDDINLDIPMGARVAIQIPNQSERRALAELLTREITPTRGSIQVAGHDLGGLHQAVLAARIGYAHAHPYIFQGTIGDNLLMSLRTSPKTVPWDPKRKDWDKIEALRAGNSPDSTRADWLDPGLAELNSREDINHWWYELVNAIGTEEIMFRRMVTDYMDPNERPELAEKIVSLRDEVYERLKQQGLDTAVHRFDPDEFNPSVPLGGNLLFAAPIRSISQVTLASERSFLAMIFDLGLAEKGIAISQTVVEALHHTFGRDGTDHPLFTSLGIDEELYETLVDIALRRRNQGDQALSEEEFALLLTVPFAFTAEQIGPAFPESFKREILEIRKQQGWKMRERTKDMFVPIAPETYLPRLTILENALYGRISQVAGLRADLVMDVVSDVFKEHGLKQDVTVNAFDIPTLIAGSNISTEFQERAAFSRAAMKRPDILVLDQSLAEQDGERLSIVRDRLSSLLPDTTQIYLDATFSRPDDFDMFIEIKGGRIDGVAKSDAPHHDDSISGDLRRKLQIVSHNDLFSTLTPRNQRLLAFAAQWFPVAKGQKIFSQGERPDAVYLCLAGTSELFWTDENGDRHHVSTVGEGRLIGDLAVIMDEPRQFDFIALEDSKFLRIGGEQFKSVVENDKVILLSLLRTVSSHLSDAADLLRAAAVDIPREQRDQQPIKGESH</sequence>
<evidence type="ECO:0000256" key="3">
    <source>
        <dbReference type="ARBA" id="ARBA00022989"/>
    </source>
</evidence>
<feature type="transmembrane region" description="Helical" evidence="5">
    <location>
        <begin position="18"/>
        <end position="35"/>
    </location>
</feature>
<evidence type="ECO:0000259" key="7">
    <source>
        <dbReference type="PROSITE" id="PS50929"/>
    </source>
</evidence>
<keyword evidence="4 5" id="KW-0472">Membrane</keyword>
<keyword evidence="3 5" id="KW-1133">Transmembrane helix</keyword>
<proteinExistence type="predicted"/>
<dbReference type="Pfam" id="PF00664">
    <property type="entry name" value="ABC_membrane"/>
    <property type="match status" value="1"/>
</dbReference>
<dbReference type="RefSeq" id="WP_093916454.1">
    <property type="nucleotide sequence ID" value="NZ_FPAJ01000003.1"/>
</dbReference>
<feature type="transmembrane region" description="Helical" evidence="5">
    <location>
        <begin position="63"/>
        <end position="83"/>
    </location>
</feature>
<dbReference type="SUPFAM" id="SSF52540">
    <property type="entry name" value="P-loop containing nucleoside triphosphate hydrolases"/>
    <property type="match status" value="1"/>
</dbReference>
<evidence type="ECO:0000256" key="5">
    <source>
        <dbReference type="SAM" id="Phobius"/>
    </source>
</evidence>
<dbReference type="OrthoDB" id="9760920at2"/>
<feature type="transmembrane region" description="Helical" evidence="5">
    <location>
        <begin position="266"/>
        <end position="293"/>
    </location>
</feature>
<gene>
    <name evidence="8" type="ORF">SAMN04488040_2261</name>
</gene>
<dbReference type="Proteomes" id="UP000199239">
    <property type="component" value="Unassembled WGS sequence"/>
</dbReference>
<protein>
    <submittedName>
        <fullName evidence="8">Putative ABC transport system ATP-binding protein</fullName>
    </submittedName>
</protein>
<dbReference type="SMART" id="SM00100">
    <property type="entry name" value="cNMP"/>
    <property type="match status" value="1"/>
</dbReference>